<dbReference type="SMART" id="SM00387">
    <property type="entry name" value="HATPase_c"/>
    <property type="match status" value="1"/>
</dbReference>
<evidence type="ECO:0000256" key="6">
    <source>
        <dbReference type="ARBA" id="ARBA00022777"/>
    </source>
</evidence>
<proteinExistence type="predicted"/>
<evidence type="ECO:0000256" key="5">
    <source>
        <dbReference type="ARBA" id="ARBA00022741"/>
    </source>
</evidence>
<dbReference type="Pfam" id="PF02518">
    <property type="entry name" value="HATPase_c"/>
    <property type="match status" value="1"/>
</dbReference>
<dbReference type="STRING" id="1198114.AciX9_0538"/>
<evidence type="ECO:0000256" key="3">
    <source>
        <dbReference type="ARBA" id="ARBA00022553"/>
    </source>
</evidence>
<dbReference type="PaxDb" id="1198114-AciX9_0538"/>
<dbReference type="GO" id="GO:0000155">
    <property type="term" value="F:phosphorelay sensor kinase activity"/>
    <property type="evidence" value="ECO:0007669"/>
    <property type="project" value="InterPro"/>
</dbReference>
<dbReference type="PROSITE" id="PS50109">
    <property type="entry name" value="HIS_KIN"/>
    <property type="match status" value="1"/>
</dbReference>
<dbReference type="InterPro" id="IPR005467">
    <property type="entry name" value="His_kinase_dom"/>
</dbReference>
<dbReference type="SMART" id="SM00388">
    <property type="entry name" value="HisKA"/>
    <property type="match status" value="1"/>
</dbReference>
<feature type="domain" description="Histidine kinase" evidence="9">
    <location>
        <begin position="265"/>
        <end position="477"/>
    </location>
</feature>
<comment type="catalytic activity">
    <reaction evidence="1">
        <text>ATP + protein L-histidine = ADP + protein N-phospho-L-histidine.</text>
        <dbReference type="EC" id="2.7.13.3"/>
    </reaction>
</comment>
<dbReference type="InterPro" id="IPR004358">
    <property type="entry name" value="Sig_transdc_His_kin-like_C"/>
</dbReference>
<keyword evidence="7" id="KW-0067">ATP-binding</keyword>
<keyword evidence="8" id="KW-0902">Two-component regulatory system</keyword>
<dbReference type="Gene3D" id="3.30.565.10">
    <property type="entry name" value="Histidine kinase-like ATPase, C-terminal domain"/>
    <property type="match status" value="1"/>
</dbReference>
<dbReference type="RefSeq" id="WP_013578938.1">
    <property type="nucleotide sequence ID" value="NC_015064.1"/>
</dbReference>
<dbReference type="PANTHER" id="PTHR43065:SF10">
    <property type="entry name" value="PEROXIDE STRESS-ACTIVATED HISTIDINE KINASE MAK3"/>
    <property type="match status" value="1"/>
</dbReference>
<keyword evidence="3" id="KW-0597">Phosphoprotein</keyword>
<evidence type="ECO:0000259" key="9">
    <source>
        <dbReference type="PROSITE" id="PS50109"/>
    </source>
</evidence>
<dbReference type="OrthoDB" id="110871at2"/>
<dbReference type="Gene3D" id="1.10.287.130">
    <property type="match status" value="1"/>
</dbReference>
<dbReference type="CDD" id="cd00082">
    <property type="entry name" value="HisKA"/>
    <property type="match status" value="1"/>
</dbReference>
<dbReference type="InterPro" id="IPR003661">
    <property type="entry name" value="HisK_dim/P_dom"/>
</dbReference>
<gene>
    <name evidence="10" type="ordered locus">AciX9_0538</name>
</gene>
<dbReference type="InterPro" id="IPR003594">
    <property type="entry name" value="HATPase_dom"/>
</dbReference>
<sequence length="493" mass="53801">MMVAAWLGLSVGGFQAVDHWACLLAMAGLAGMGWQMRRRATHQRIERMRERRLREELEGYARLDVRTGAGDPVAQARALAKRVCRTIADLSAFPKVAMLLRDAEGRMYCASSAGVDDLTVRALLAWGESAVEEERGARLRTKTGMKGGAKKHPKSFSIQLGEWTKFDPEVAAWALSGKKERRRWRRGMVAPIRMHDGHLLGAMVVCSDGSRADRNDGGYAQRLEVAIGPIELLAGRLAMSMESRLMSERLLRAEKLAGLGQLAGGVAHALNNPLTAVLGFAELIAESSHEESVRKDADTIRTEALRMRDTVQRLTEFWRPPVVVNEAVEMVTILDELGAACRATLEQRGVELVITSDEGMPAVRGSGERLKQVMEHLLNNAAQAIEDAGEREDGHAIRITLSHDETSVNVIVSDTGTGFQEPGRVFDPFYTTREPGDGDGMGLSMCYGIVREHGGEISAFNLHPHGAAVVVELPVSTVVSGESLPEMEHARVA</sequence>
<evidence type="ECO:0000256" key="2">
    <source>
        <dbReference type="ARBA" id="ARBA00012438"/>
    </source>
</evidence>
<dbReference type="InterPro" id="IPR036890">
    <property type="entry name" value="HATPase_C_sf"/>
</dbReference>
<dbReference type="eggNOG" id="COG4191">
    <property type="taxonomic scope" value="Bacteria"/>
</dbReference>
<evidence type="ECO:0000256" key="8">
    <source>
        <dbReference type="ARBA" id="ARBA00023012"/>
    </source>
</evidence>
<keyword evidence="4" id="KW-0808">Transferase</keyword>
<dbReference type="EC" id="2.7.13.3" evidence="2"/>
<keyword evidence="11" id="KW-1185">Reference proteome</keyword>
<dbReference type="AlphaFoldDB" id="E8WYL2"/>
<dbReference type="GO" id="GO:0005524">
    <property type="term" value="F:ATP binding"/>
    <property type="evidence" value="ECO:0007669"/>
    <property type="project" value="UniProtKB-KW"/>
</dbReference>
<dbReference type="PANTHER" id="PTHR43065">
    <property type="entry name" value="SENSOR HISTIDINE KINASE"/>
    <property type="match status" value="1"/>
</dbReference>
<dbReference type="HOGENOM" id="CLU_552937_0_0_0"/>
<evidence type="ECO:0000256" key="1">
    <source>
        <dbReference type="ARBA" id="ARBA00000085"/>
    </source>
</evidence>
<organism evidence="11">
    <name type="scientific">Granulicella tundricola (strain ATCC BAA-1859 / DSM 23138 / MP5ACTX9)</name>
    <dbReference type="NCBI Taxonomy" id="1198114"/>
    <lineage>
        <taxon>Bacteria</taxon>
        <taxon>Pseudomonadati</taxon>
        <taxon>Acidobacteriota</taxon>
        <taxon>Terriglobia</taxon>
        <taxon>Terriglobales</taxon>
        <taxon>Acidobacteriaceae</taxon>
        <taxon>Granulicella</taxon>
    </lineage>
</organism>
<dbReference type="EMBL" id="CP002480">
    <property type="protein sequence ID" value="ADW67610.1"/>
    <property type="molecule type" value="Genomic_DNA"/>
</dbReference>
<dbReference type="Pfam" id="PF00512">
    <property type="entry name" value="HisKA"/>
    <property type="match status" value="1"/>
</dbReference>
<dbReference type="InterPro" id="IPR036097">
    <property type="entry name" value="HisK_dim/P_sf"/>
</dbReference>
<accession>E8WYL2</accession>
<name>E8WYL2_GRATM</name>
<dbReference type="SUPFAM" id="SSF55874">
    <property type="entry name" value="ATPase domain of HSP90 chaperone/DNA topoisomerase II/histidine kinase"/>
    <property type="match status" value="1"/>
</dbReference>
<evidence type="ECO:0000256" key="7">
    <source>
        <dbReference type="ARBA" id="ARBA00022840"/>
    </source>
</evidence>
<dbReference type="PRINTS" id="PR00344">
    <property type="entry name" value="BCTRLSENSOR"/>
</dbReference>
<protein>
    <recommendedName>
        <fullName evidence="2">histidine kinase</fullName>
        <ecNumber evidence="2">2.7.13.3</ecNumber>
    </recommendedName>
</protein>
<evidence type="ECO:0000313" key="11">
    <source>
        <dbReference type="Proteomes" id="UP000000343"/>
    </source>
</evidence>
<dbReference type="KEGG" id="acm:AciX9_0538"/>
<reference evidence="11" key="1">
    <citation type="submission" date="2011-01" db="EMBL/GenBank/DDBJ databases">
        <title>Complete sequence of chromosome of Acidobacterium sp. MP5ACTX9.</title>
        <authorList>
            <consortium name="US DOE Joint Genome Institute"/>
            <person name="Lucas S."/>
            <person name="Copeland A."/>
            <person name="Lapidus A."/>
            <person name="Cheng J.-F."/>
            <person name="Goodwin L."/>
            <person name="Pitluck S."/>
            <person name="Teshima H."/>
            <person name="Detter J.C."/>
            <person name="Han C."/>
            <person name="Tapia R."/>
            <person name="Land M."/>
            <person name="Hauser L."/>
            <person name="Kyrpides N."/>
            <person name="Ivanova N."/>
            <person name="Ovchinnikova G."/>
            <person name="Pagani I."/>
            <person name="Rawat S.R."/>
            <person name="Mannisto M."/>
            <person name="Haggblom M.M."/>
            <person name="Woyke T."/>
        </authorList>
    </citation>
    <scope>NUCLEOTIDE SEQUENCE [LARGE SCALE GENOMIC DNA]</scope>
    <source>
        <strain evidence="11">MP5ACTX9</strain>
    </source>
</reference>
<dbReference type="SUPFAM" id="SSF47384">
    <property type="entry name" value="Homodimeric domain of signal transducing histidine kinase"/>
    <property type="match status" value="1"/>
</dbReference>
<evidence type="ECO:0000256" key="4">
    <source>
        <dbReference type="ARBA" id="ARBA00022679"/>
    </source>
</evidence>
<evidence type="ECO:0000313" key="10">
    <source>
        <dbReference type="EMBL" id="ADW67610.1"/>
    </source>
</evidence>
<dbReference type="Proteomes" id="UP000000343">
    <property type="component" value="Chromosome"/>
</dbReference>
<keyword evidence="5" id="KW-0547">Nucleotide-binding</keyword>
<keyword evidence="6 10" id="KW-0418">Kinase</keyword>